<dbReference type="RefSeq" id="WP_093366120.1">
    <property type="nucleotide sequence ID" value="NZ_FNCW01000003.1"/>
</dbReference>
<keyword evidence="1" id="KW-0472">Membrane</keyword>
<keyword evidence="1" id="KW-0812">Transmembrane</keyword>
<proteinExistence type="predicted"/>
<dbReference type="Proteomes" id="UP000199296">
    <property type="component" value="Unassembled WGS sequence"/>
</dbReference>
<keyword evidence="3" id="KW-1185">Reference proteome</keyword>
<feature type="transmembrane region" description="Helical" evidence="1">
    <location>
        <begin position="40"/>
        <end position="60"/>
    </location>
</feature>
<name>A0A1G7VG82_9FLAO</name>
<dbReference type="EMBL" id="FNCW01000003">
    <property type="protein sequence ID" value="SDG58578.1"/>
    <property type="molecule type" value="Genomic_DNA"/>
</dbReference>
<dbReference type="Pfam" id="PF10861">
    <property type="entry name" value="DUF2784"/>
    <property type="match status" value="1"/>
</dbReference>
<sequence>MIGENEFLLRLGDSFFMVFHTVLIFFNLFGWLYKAFLKWHLIVIALTFASWGVLGLWYGFGYCPLTDWHFDILKKLGETDLPPSYISYLLQRLFNLHIPGDVVNGLTLSFSLLALSISLYLNFFKTKKTADL</sequence>
<evidence type="ECO:0000256" key="1">
    <source>
        <dbReference type="SAM" id="Phobius"/>
    </source>
</evidence>
<gene>
    <name evidence="2" type="ORF">SAMN04488027_103285</name>
</gene>
<accession>A0A1G7VG82</accession>
<dbReference type="STRING" id="470826.SAMN04488027_103285"/>
<feature type="transmembrane region" description="Helical" evidence="1">
    <location>
        <begin position="15"/>
        <end position="33"/>
    </location>
</feature>
<feature type="transmembrane region" description="Helical" evidence="1">
    <location>
        <begin position="102"/>
        <end position="123"/>
    </location>
</feature>
<reference evidence="2 3" key="1">
    <citation type="submission" date="2016-10" db="EMBL/GenBank/DDBJ databases">
        <authorList>
            <person name="de Groot N.N."/>
        </authorList>
    </citation>
    <scope>NUCLEOTIDE SEQUENCE [LARGE SCALE GENOMIC DNA]</scope>
    <source>
        <strain evidence="2 3">DSM 19803</strain>
    </source>
</reference>
<dbReference type="AlphaFoldDB" id="A0A1G7VG82"/>
<evidence type="ECO:0000313" key="3">
    <source>
        <dbReference type="Proteomes" id="UP000199296"/>
    </source>
</evidence>
<evidence type="ECO:0008006" key="4">
    <source>
        <dbReference type="Google" id="ProtNLM"/>
    </source>
</evidence>
<organism evidence="2 3">
    <name type="scientific">Psychroflexus sediminis</name>
    <dbReference type="NCBI Taxonomy" id="470826"/>
    <lineage>
        <taxon>Bacteria</taxon>
        <taxon>Pseudomonadati</taxon>
        <taxon>Bacteroidota</taxon>
        <taxon>Flavobacteriia</taxon>
        <taxon>Flavobacteriales</taxon>
        <taxon>Flavobacteriaceae</taxon>
        <taxon>Psychroflexus</taxon>
    </lineage>
</organism>
<dbReference type="OrthoDB" id="9813998at2"/>
<keyword evidence="1" id="KW-1133">Transmembrane helix</keyword>
<evidence type="ECO:0000313" key="2">
    <source>
        <dbReference type="EMBL" id="SDG58578.1"/>
    </source>
</evidence>
<dbReference type="InterPro" id="IPR021218">
    <property type="entry name" value="DUF2784"/>
</dbReference>
<protein>
    <recommendedName>
        <fullName evidence="4">DUF2784 domain-containing protein</fullName>
    </recommendedName>
</protein>